<proteinExistence type="predicted"/>
<comment type="caution">
    <text evidence="2">The sequence shown here is derived from an EMBL/GenBank/DDBJ whole genome shotgun (WGS) entry which is preliminary data.</text>
</comment>
<dbReference type="Pfam" id="PF07727">
    <property type="entry name" value="RVT_2"/>
    <property type="match status" value="1"/>
</dbReference>
<dbReference type="InterPro" id="IPR013103">
    <property type="entry name" value="RVT_2"/>
</dbReference>
<keyword evidence="3" id="KW-1185">Reference proteome</keyword>
<dbReference type="AlphaFoldDB" id="A0A176W0D9"/>
<dbReference type="EMBL" id="LVLJ01002295">
    <property type="protein sequence ID" value="OAE25646.1"/>
    <property type="molecule type" value="Genomic_DNA"/>
</dbReference>
<dbReference type="Proteomes" id="UP000077202">
    <property type="component" value="Unassembled WGS sequence"/>
</dbReference>
<protein>
    <recommendedName>
        <fullName evidence="1">Reverse transcriptase Ty1/copia-type domain-containing protein</fullName>
    </recommendedName>
</protein>
<accession>A0A176W0D9</accession>
<organism evidence="2 3">
    <name type="scientific">Marchantia polymorpha subsp. ruderalis</name>
    <dbReference type="NCBI Taxonomy" id="1480154"/>
    <lineage>
        <taxon>Eukaryota</taxon>
        <taxon>Viridiplantae</taxon>
        <taxon>Streptophyta</taxon>
        <taxon>Embryophyta</taxon>
        <taxon>Marchantiophyta</taxon>
        <taxon>Marchantiopsida</taxon>
        <taxon>Marchantiidae</taxon>
        <taxon>Marchantiales</taxon>
        <taxon>Marchantiaceae</taxon>
        <taxon>Marchantia</taxon>
    </lineage>
</organism>
<reference evidence="2" key="1">
    <citation type="submission" date="2016-03" db="EMBL/GenBank/DDBJ databases">
        <title>Mechanisms controlling the formation of the plant cell surface in tip-growing cells are functionally conserved among land plants.</title>
        <authorList>
            <person name="Honkanen S."/>
            <person name="Jones V.A."/>
            <person name="Morieri G."/>
            <person name="Champion C."/>
            <person name="Hetherington A.J."/>
            <person name="Kelly S."/>
            <person name="Saint-Marcoux D."/>
            <person name="Proust H."/>
            <person name="Prescott H."/>
            <person name="Dolan L."/>
        </authorList>
    </citation>
    <scope>NUCLEOTIDE SEQUENCE [LARGE SCALE GENOMIC DNA]</scope>
    <source>
        <tissue evidence="2">Whole gametophyte</tissue>
    </source>
</reference>
<name>A0A176W0D9_MARPO</name>
<evidence type="ECO:0000313" key="2">
    <source>
        <dbReference type="EMBL" id="OAE25646.1"/>
    </source>
</evidence>
<gene>
    <name evidence="2" type="ORF">AXG93_4368s1050</name>
</gene>
<evidence type="ECO:0000259" key="1">
    <source>
        <dbReference type="Pfam" id="PF07727"/>
    </source>
</evidence>
<sequence>MPLVGHVEYVSQARKQAPEPMTVKKVIKGNWVYKYKIDSKGNITRYKSRFVTKGYEQKDGLDYKDTFAPTSKHASLRVVLALAVKEDLELKQFGLKTRILYEDIEE</sequence>
<feature type="domain" description="Reverse transcriptase Ty1/copia-type" evidence="1">
    <location>
        <begin position="24"/>
        <end position="106"/>
    </location>
</feature>
<evidence type="ECO:0000313" key="3">
    <source>
        <dbReference type="Proteomes" id="UP000077202"/>
    </source>
</evidence>